<gene>
    <name evidence="1" type="ORF">EDS130_LOCUS20420</name>
    <name evidence="2" type="ORF">XAT740_LOCUS46176</name>
</gene>
<proteinExistence type="predicted"/>
<comment type="caution">
    <text evidence="2">The sequence shown here is derived from an EMBL/GenBank/DDBJ whole genome shotgun (WGS) entry which is preliminary data.</text>
</comment>
<dbReference type="EMBL" id="CAJNOJ010000100">
    <property type="protein sequence ID" value="CAF1109310.1"/>
    <property type="molecule type" value="Genomic_DNA"/>
</dbReference>
<dbReference type="EMBL" id="CAJNOR010006155">
    <property type="protein sequence ID" value="CAF1587353.1"/>
    <property type="molecule type" value="Genomic_DNA"/>
</dbReference>
<dbReference type="AlphaFoldDB" id="A0A815ZUL4"/>
<dbReference type="OrthoDB" id="9990625at2759"/>
<dbReference type="InterPro" id="IPR021365">
    <property type="entry name" value="DUF2891"/>
</dbReference>
<sequence length="359" mass="41595">MTSKYLDLSSLHRRFASLALSCVHREYPNKIAHVLTSDADIQGPRRLTPAFYGCFDWHSAVHGCFDWHSAVHGHWLLVRLARIDQTLTNECCQALRQSLTKENLDNEVKYIDNNQRQAFERPYGLAWLLQLTMELDEWSKDNHQIYSKEIHQWRENLRPLEELVVKRLSSWLPKLSYPVRSGEHSQTAFALGLTLDYAHHVNNETFGQLIEQQALRFFAQDKFYPFNYEPSGEDFLSAGLAEADLIRRVMRNNPDKFIEWLNNFLPENHQLPSSLEPPAIADPSDPKLIHLAGLCLSRAWMLEGIIHMLPENHQQRHQLSELSQRNAHAGLTAIDENHYEGGHWLGTFAVYLITRRGIN</sequence>
<evidence type="ECO:0000313" key="1">
    <source>
        <dbReference type="EMBL" id="CAF1109310.1"/>
    </source>
</evidence>
<protein>
    <recommendedName>
        <fullName evidence="4">DUF2891 domain-containing protein</fullName>
    </recommendedName>
</protein>
<dbReference type="Pfam" id="PF11199">
    <property type="entry name" value="DUF2891"/>
    <property type="match status" value="1"/>
</dbReference>
<name>A0A815ZUL4_ADIRI</name>
<organism evidence="2 3">
    <name type="scientific">Adineta ricciae</name>
    <name type="common">Rotifer</name>
    <dbReference type="NCBI Taxonomy" id="249248"/>
    <lineage>
        <taxon>Eukaryota</taxon>
        <taxon>Metazoa</taxon>
        <taxon>Spiralia</taxon>
        <taxon>Gnathifera</taxon>
        <taxon>Rotifera</taxon>
        <taxon>Eurotatoria</taxon>
        <taxon>Bdelloidea</taxon>
        <taxon>Adinetida</taxon>
        <taxon>Adinetidae</taxon>
        <taxon>Adineta</taxon>
    </lineage>
</organism>
<keyword evidence="3" id="KW-1185">Reference proteome</keyword>
<dbReference type="Proteomes" id="UP000663828">
    <property type="component" value="Unassembled WGS sequence"/>
</dbReference>
<reference evidence="2" key="1">
    <citation type="submission" date="2021-02" db="EMBL/GenBank/DDBJ databases">
        <authorList>
            <person name="Nowell W R."/>
        </authorList>
    </citation>
    <scope>NUCLEOTIDE SEQUENCE</scope>
</reference>
<evidence type="ECO:0000313" key="2">
    <source>
        <dbReference type="EMBL" id="CAF1587353.1"/>
    </source>
</evidence>
<accession>A0A815ZUL4</accession>
<evidence type="ECO:0000313" key="3">
    <source>
        <dbReference type="Proteomes" id="UP000663828"/>
    </source>
</evidence>
<evidence type="ECO:0008006" key="4">
    <source>
        <dbReference type="Google" id="ProtNLM"/>
    </source>
</evidence>
<dbReference type="Proteomes" id="UP000663852">
    <property type="component" value="Unassembled WGS sequence"/>
</dbReference>